<protein>
    <submittedName>
        <fullName evidence="1">15-hydroxyprostaglandin dehydrogenase [nad(+)]</fullName>
    </submittedName>
</protein>
<sequence length="485" mass="53168">MFITGKVAIVTGGVSGIGFDYATELLKNGLKAVTLADTDDAKGEEAVAKISNDFGGDKVLFVKTDVTIKEQFDNAFKQTVDKFGNIDILVNNAGILMESIWEKMMAINVGCFLAMEEYFPKYKSGDEAVIVNISSIAGFEAASVVPVYVATKHAVVGFSRSISTPDQYESSRTRIVTICPGATDTPMMQEWVRKALNDRYRQLTKKFVEVMTYPMQTTGAVAKALVKAIEEGGNGSMWCVEDSEIFELAVVLADTNVEKGNEAVSQLIKDFGTDKALYIQTDVTDQNQVENVFKETVNKYKNIDILINNAGVMNESIWEKEIAINLNGTIYGCLLGMEEYFPKYKSGEEGVIINVGSIASFTCYPAVPIYAATKHAIIGLSRSLGTPDHYDSRKVRVLTICPGVTNTPLMANLGTKMVNERYLDVLALGYQNRMTVPQSPEDVARALIQVIEEGGNGSVWVVEGAQLHEIDVPKNWESIKKVNKA</sequence>
<proteinExistence type="predicted"/>
<name>A0ACB9TYK8_HOLOL</name>
<dbReference type="EMBL" id="CM043015">
    <property type="protein sequence ID" value="KAI4471823.1"/>
    <property type="molecule type" value="Genomic_DNA"/>
</dbReference>
<reference evidence="1" key="1">
    <citation type="submission" date="2022-04" db="EMBL/GenBank/DDBJ databases">
        <title>Chromosome-scale genome assembly of Holotrichia oblita Faldermann.</title>
        <authorList>
            <person name="Rongchong L."/>
        </authorList>
    </citation>
    <scope>NUCLEOTIDE SEQUENCE</scope>
    <source>
        <strain evidence="1">81SQS9</strain>
    </source>
</reference>
<keyword evidence="2" id="KW-1185">Reference proteome</keyword>
<evidence type="ECO:0000313" key="1">
    <source>
        <dbReference type="EMBL" id="KAI4471823.1"/>
    </source>
</evidence>
<accession>A0ACB9TYK8</accession>
<organism evidence="1 2">
    <name type="scientific">Holotrichia oblita</name>
    <name type="common">Chafer beetle</name>
    <dbReference type="NCBI Taxonomy" id="644536"/>
    <lineage>
        <taxon>Eukaryota</taxon>
        <taxon>Metazoa</taxon>
        <taxon>Ecdysozoa</taxon>
        <taxon>Arthropoda</taxon>
        <taxon>Hexapoda</taxon>
        <taxon>Insecta</taxon>
        <taxon>Pterygota</taxon>
        <taxon>Neoptera</taxon>
        <taxon>Endopterygota</taxon>
        <taxon>Coleoptera</taxon>
        <taxon>Polyphaga</taxon>
        <taxon>Scarabaeiformia</taxon>
        <taxon>Scarabaeidae</taxon>
        <taxon>Melolonthinae</taxon>
        <taxon>Holotrichia</taxon>
    </lineage>
</organism>
<dbReference type="Proteomes" id="UP001056778">
    <property type="component" value="Chromosome 1"/>
</dbReference>
<evidence type="ECO:0000313" key="2">
    <source>
        <dbReference type="Proteomes" id="UP001056778"/>
    </source>
</evidence>
<comment type="caution">
    <text evidence="1">The sequence shown here is derived from an EMBL/GenBank/DDBJ whole genome shotgun (WGS) entry which is preliminary data.</text>
</comment>
<gene>
    <name evidence="1" type="ORF">MML48_1g12412</name>
</gene>